<reference evidence="2" key="1">
    <citation type="journal article" date="2020" name="Nature">
        <title>Giant virus diversity and host interactions through global metagenomics.</title>
        <authorList>
            <person name="Schulz F."/>
            <person name="Roux S."/>
            <person name="Paez-Espino D."/>
            <person name="Jungbluth S."/>
            <person name="Walsh D.A."/>
            <person name="Denef V.J."/>
            <person name="McMahon K.D."/>
            <person name="Konstantinidis K.T."/>
            <person name="Eloe-Fadrosh E.A."/>
            <person name="Kyrpides N.C."/>
            <person name="Woyke T."/>
        </authorList>
    </citation>
    <scope>NUCLEOTIDE SEQUENCE</scope>
    <source>
        <strain evidence="2">GVMAG-M-3300023179-27</strain>
    </source>
</reference>
<proteinExistence type="predicted"/>
<dbReference type="InterPro" id="IPR043929">
    <property type="entry name" value="DUF5755"/>
</dbReference>
<dbReference type="EMBL" id="MN739776">
    <property type="protein sequence ID" value="QHT25935.1"/>
    <property type="molecule type" value="Genomic_DNA"/>
</dbReference>
<keyword evidence="1" id="KW-0812">Transmembrane</keyword>
<accession>A0A6C0EF20</accession>
<organism evidence="2">
    <name type="scientific">viral metagenome</name>
    <dbReference type="NCBI Taxonomy" id="1070528"/>
    <lineage>
        <taxon>unclassified sequences</taxon>
        <taxon>metagenomes</taxon>
        <taxon>organismal metagenomes</taxon>
    </lineage>
</organism>
<dbReference type="AlphaFoldDB" id="A0A6C0EF20"/>
<feature type="transmembrane region" description="Helical" evidence="1">
    <location>
        <begin position="12"/>
        <end position="30"/>
    </location>
</feature>
<protein>
    <submittedName>
        <fullName evidence="2">Uncharacterized protein</fullName>
    </submittedName>
</protein>
<evidence type="ECO:0000256" key="1">
    <source>
        <dbReference type="SAM" id="Phobius"/>
    </source>
</evidence>
<keyword evidence="1" id="KW-1133">Transmembrane helix</keyword>
<evidence type="ECO:0000313" key="2">
    <source>
        <dbReference type="EMBL" id="QHT25935.1"/>
    </source>
</evidence>
<name>A0A6C0EF20_9ZZZZ</name>
<keyword evidence="1" id="KW-0472">Membrane</keyword>
<sequence>MDKIQTIYIDKTYAMLFVFVICLIFFYEYVRYQNNKYSTSTVNTVSTTEPNNTVVIIPPNDIHRHHHERDYLLNNPLRDYDVRVFADPLTPPYKRDDYNMDPALLYPSLYSYSSRGQVGTFKRMGMLINQAADNTDKYKFLILMGRQKYRGSNTYEYYVTSMSSESNFKLDIPSLKKEVFSGDTVTIPELGDITYTASVDKLLDFTYNPDWI</sequence>
<dbReference type="Pfam" id="PF19059">
    <property type="entry name" value="DUF5755"/>
    <property type="match status" value="1"/>
</dbReference>